<evidence type="ECO:0000259" key="9">
    <source>
        <dbReference type="Pfam" id="PF20216"/>
    </source>
</evidence>
<dbReference type="Pfam" id="PF01694">
    <property type="entry name" value="Rhomboid"/>
    <property type="match status" value="1"/>
</dbReference>
<name>A0A923MY32_9FLAO</name>
<dbReference type="PANTHER" id="PTHR43731:SF14">
    <property type="entry name" value="PRESENILIN-ASSOCIATED RHOMBOID-LIKE PROTEIN, MITOCHONDRIAL"/>
    <property type="match status" value="1"/>
</dbReference>
<keyword evidence="4" id="KW-0378">Hydrolase</keyword>
<feature type="transmembrane region" description="Helical" evidence="7">
    <location>
        <begin position="103"/>
        <end position="123"/>
    </location>
</feature>
<reference evidence="10 11" key="1">
    <citation type="submission" date="2020-08" db="EMBL/GenBank/DDBJ databases">
        <title>Description of novel Flavobacterium F-392 isolate.</title>
        <authorList>
            <person name="Saticioglu I.B."/>
            <person name="Duman M."/>
            <person name="Altun S."/>
        </authorList>
    </citation>
    <scope>NUCLEOTIDE SEQUENCE [LARGE SCALE GENOMIC DNA]</scope>
    <source>
        <strain evidence="10 11">F-392</strain>
    </source>
</reference>
<comment type="similarity">
    <text evidence="2">Belongs to the peptidase S54 family.</text>
</comment>
<evidence type="ECO:0000256" key="1">
    <source>
        <dbReference type="ARBA" id="ARBA00004141"/>
    </source>
</evidence>
<evidence type="ECO:0000256" key="4">
    <source>
        <dbReference type="ARBA" id="ARBA00022801"/>
    </source>
</evidence>
<keyword evidence="10" id="KW-0645">Protease</keyword>
<evidence type="ECO:0000256" key="3">
    <source>
        <dbReference type="ARBA" id="ARBA00022692"/>
    </source>
</evidence>
<feature type="transmembrane region" description="Helical" evidence="7">
    <location>
        <begin position="162"/>
        <end position="179"/>
    </location>
</feature>
<dbReference type="Proteomes" id="UP000641454">
    <property type="component" value="Unassembled WGS sequence"/>
</dbReference>
<keyword evidence="5 7" id="KW-1133">Transmembrane helix</keyword>
<feature type="transmembrane region" description="Helical" evidence="7">
    <location>
        <begin position="129"/>
        <end position="150"/>
    </location>
</feature>
<evidence type="ECO:0000313" key="10">
    <source>
        <dbReference type="EMBL" id="MBC5843804.1"/>
    </source>
</evidence>
<evidence type="ECO:0000313" key="11">
    <source>
        <dbReference type="Proteomes" id="UP000641454"/>
    </source>
</evidence>
<feature type="domain" description="Peptidase S54 rhomboid" evidence="8">
    <location>
        <begin position="62"/>
        <end position="202"/>
    </location>
</feature>
<keyword evidence="11" id="KW-1185">Reference proteome</keyword>
<feature type="transmembrane region" description="Helical" evidence="7">
    <location>
        <begin position="185"/>
        <end position="202"/>
    </location>
</feature>
<dbReference type="InterPro" id="IPR022764">
    <property type="entry name" value="Peptidase_S54_rhomboid_dom"/>
</dbReference>
<evidence type="ECO:0000256" key="7">
    <source>
        <dbReference type="SAM" id="Phobius"/>
    </source>
</evidence>
<dbReference type="PANTHER" id="PTHR43731">
    <property type="entry name" value="RHOMBOID PROTEASE"/>
    <property type="match status" value="1"/>
</dbReference>
<keyword evidence="6 7" id="KW-0472">Membrane</keyword>
<dbReference type="SMART" id="SM01160">
    <property type="entry name" value="DUF1751"/>
    <property type="match status" value="1"/>
</dbReference>
<organism evidence="10 11">
    <name type="scientific">Flavobacterium muglaense</name>
    <dbReference type="NCBI Taxonomy" id="2764716"/>
    <lineage>
        <taxon>Bacteria</taxon>
        <taxon>Pseudomonadati</taxon>
        <taxon>Bacteroidota</taxon>
        <taxon>Flavobacteriia</taxon>
        <taxon>Flavobacteriales</taxon>
        <taxon>Flavobacteriaceae</taxon>
        <taxon>Flavobacterium</taxon>
    </lineage>
</organism>
<gene>
    <name evidence="10" type="ORF">H8R25_05055</name>
</gene>
<keyword evidence="3 7" id="KW-0812">Transmembrane</keyword>
<dbReference type="RefSeq" id="WP_187017476.1">
    <property type="nucleotide sequence ID" value="NZ_JACRUK010000007.1"/>
</dbReference>
<evidence type="ECO:0000256" key="2">
    <source>
        <dbReference type="ARBA" id="ARBA00009045"/>
    </source>
</evidence>
<dbReference type="GO" id="GO:0006508">
    <property type="term" value="P:proteolysis"/>
    <property type="evidence" value="ECO:0007669"/>
    <property type="project" value="UniProtKB-KW"/>
</dbReference>
<sequence>MNILDDIKLQYKVGGIANRLIYWNVGCFLVSLVLFYNYKLGGFDFPSLVALSTNPVDFLVKPWTFLTYAFFHDGFWHLVFNMMVLHFSSRLFLTFFTQKQYLGLYFLSAVFAGICFVGGYYFLNLTASIVGASAAIMAILVAVTTYQPLMNVRLLLMGNVKLWHITAVILILDLMQFRIENMGGHISHLAGAFLGFLYVKLLQNGTDLSVAMSTIIDFFTNLFGKSSKTPFKKVHKNYTKAGKPVSKPVSKIITKDRNQQQIDEILDKISQSGYDSLTKDEKEFLFKAGK</sequence>
<dbReference type="EMBL" id="JACRUL010000007">
    <property type="protein sequence ID" value="MBC5843804.1"/>
    <property type="molecule type" value="Genomic_DNA"/>
</dbReference>
<protein>
    <submittedName>
        <fullName evidence="10">Rhomboid family intramembrane serine protease</fullName>
    </submittedName>
</protein>
<dbReference type="InterPro" id="IPR050925">
    <property type="entry name" value="Rhomboid_protease_S54"/>
</dbReference>
<evidence type="ECO:0000259" key="8">
    <source>
        <dbReference type="Pfam" id="PF01694"/>
    </source>
</evidence>
<comment type="subcellular location">
    <subcellularLocation>
        <location evidence="1">Membrane</location>
        <topology evidence="1">Multi-pass membrane protein</topology>
    </subcellularLocation>
</comment>
<proteinExistence type="inferred from homology"/>
<dbReference type="GO" id="GO:0016020">
    <property type="term" value="C:membrane"/>
    <property type="evidence" value="ECO:0007669"/>
    <property type="project" value="UniProtKB-SubCell"/>
</dbReference>
<dbReference type="SUPFAM" id="SSF144091">
    <property type="entry name" value="Rhomboid-like"/>
    <property type="match status" value="1"/>
</dbReference>
<comment type="caution">
    <text evidence="10">The sequence shown here is derived from an EMBL/GenBank/DDBJ whole genome shotgun (WGS) entry which is preliminary data.</text>
</comment>
<dbReference type="AlphaFoldDB" id="A0A923MY32"/>
<dbReference type="InterPro" id="IPR046483">
    <property type="entry name" value="DUF6576"/>
</dbReference>
<dbReference type="GO" id="GO:0004252">
    <property type="term" value="F:serine-type endopeptidase activity"/>
    <property type="evidence" value="ECO:0007669"/>
    <property type="project" value="InterPro"/>
</dbReference>
<feature type="domain" description="DUF6576" evidence="9">
    <location>
        <begin position="255"/>
        <end position="285"/>
    </location>
</feature>
<dbReference type="InterPro" id="IPR035952">
    <property type="entry name" value="Rhomboid-like_sf"/>
</dbReference>
<evidence type="ECO:0000256" key="5">
    <source>
        <dbReference type="ARBA" id="ARBA00022989"/>
    </source>
</evidence>
<feature type="transmembrane region" description="Helical" evidence="7">
    <location>
        <begin position="20"/>
        <end position="38"/>
    </location>
</feature>
<dbReference type="Gene3D" id="1.20.1540.10">
    <property type="entry name" value="Rhomboid-like"/>
    <property type="match status" value="1"/>
</dbReference>
<accession>A0A923MY32</accession>
<evidence type="ECO:0000256" key="6">
    <source>
        <dbReference type="ARBA" id="ARBA00023136"/>
    </source>
</evidence>
<dbReference type="Pfam" id="PF20216">
    <property type="entry name" value="DUF6576"/>
    <property type="match status" value="1"/>
</dbReference>